<dbReference type="SUPFAM" id="SSF140924">
    <property type="entry name" value="Duffy binding domain-like"/>
    <property type="match status" value="4"/>
</dbReference>
<evidence type="ECO:0000259" key="4">
    <source>
        <dbReference type="Pfam" id="PF15447"/>
    </source>
</evidence>
<evidence type="ECO:0000313" key="8">
    <source>
        <dbReference type="Proteomes" id="UP000030690"/>
    </source>
</evidence>
<feature type="domain" description="PfEMP1 CIDRalpha1" evidence="5">
    <location>
        <begin position="494"/>
        <end position="550"/>
    </location>
</feature>
<reference evidence="7 8" key="1">
    <citation type="submission" date="2013-02" db="EMBL/GenBank/DDBJ databases">
        <title>The Genome Annotation of Plasmodium falciparum Vietnam Oak-Knoll (FVO).</title>
        <authorList>
            <consortium name="The Broad Institute Genome Sequencing Platform"/>
            <consortium name="The Broad Institute Genome Sequencing Center for Infectious Disease"/>
            <person name="Neafsey D."/>
            <person name="Hoffman S."/>
            <person name="Volkman S."/>
            <person name="Rosenthal P."/>
            <person name="Walker B."/>
            <person name="Young S.K."/>
            <person name="Zeng Q."/>
            <person name="Gargeya S."/>
            <person name="Fitzgerald M."/>
            <person name="Haas B."/>
            <person name="Abouelleil A."/>
            <person name="Allen A.W."/>
            <person name="Alvarado L."/>
            <person name="Arachchi H.M."/>
            <person name="Berlin A.M."/>
            <person name="Chapman S.B."/>
            <person name="Gainer-Dewar J."/>
            <person name="Goldberg J."/>
            <person name="Griggs A."/>
            <person name="Gujja S."/>
            <person name="Hansen M."/>
            <person name="Howarth C."/>
            <person name="Imamovic A."/>
            <person name="Ireland A."/>
            <person name="Larimer J."/>
            <person name="McCowan C."/>
            <person name="Murphy C."/>
            <person name="Pearson M."/>
            <person name="Poon T.W."/>
            <person name="Priest M."/>
            <person name="Roberts A."/>
            <person name="Saif S."/>
            <person name="Shea T."/>
            <person name="Sisk P."/>
            <person name="Sykes S."/>
            <person name="Wortman J."/>
            <person name="Nusbaum C."/>
            <person name="Birren B."/>
        </authorList>
    </citation>
    <scope>NUCLEOTIDE SEQUENCE [LARGE SCALE GENOMIC DNA]</scope>
    <source>
        <strain evidence="8">Vietnam Oak-Knoll (FVO)</strain>
    </source>
</reference>
<evidence type="ECO:0000259" key="5">
    <source>
        <dbReference type="Pfam" id="PF21807"/>
    </source>
</evidence>
<protein>
    <recommendedName>
        <fullName evidence="9">Duffy-binding-like domain-containing protein</fullName>
    </recommendedName>
</protein>
<evidence type="ECO:0000259" key="2">
    <source>
        <dbReference type="Pfam" id="PF03011"/>
    </source>
</evidence>
<evidence type="ECO:0000259" key="6">
    <source>
        <dbReference type="Pfam" id="PF22672"/>
    </source>
</evidence>
<feature type="domain" description="Duffy-antigen binding" evidence="3">
    <location>
        <begin position="844"/>
        <end position="1023"/>
    </location>
</feature>
<evidence type="ECO:0008006" key="9">
    <source>
        <dbReference type="Google" id="ProtNLM"/>
    </source>
</evidence>
<feature type="compositionally biased region" description="Basic and acidic residues" evidence="1">
    <location>
        <begin position="697"/>
        <end position="714"/>
    </location>
</feature>
<dbReference type="InterPro" id="IPR004258">
    <property type="entry name" value="DBL"/>
</dbReference>
<dbReference type="InterPro" id="IPR008602">
    <property type="entry name" value="Duffy-antigen-binding"/>
</dbReference>
<feature type="region of interest" description="Disordered" evidence="1">
    <location>
        <begin position="1136"/>
        <end position="1157"/>
    </location>
</feature>
<dbReference type="Pfam" id="PF03011">
    <property type="entry name" value="PFEMP"/>
    <property type="match status" value="1"/>
</dbReference>
<feature type="non-terminal residue" evidence="7">
    <location>
        <position position="1687"/>
    </location>
</feature>
<evidence type="ECO:0000259" key="3">
    <source>
        <dbReference type="Pfam" id="PF05424"/>
    </source>
</evidence>
<dbReference type="Pfam" id="PF21807">
    <property type="entry name" value="PfEMP1_CIDRalpha1_dom"/>
    <property type="match status" value="1"/>
</dbReference>
<feature type="compositionally biased region" description="Gly residues" evidence="1">
    <location>
        <begin position="807"/>
        <end position="821"/>
    </location>
</feature>
<sequence>MAAAGRGTDKSAKEVLDEIGEKIQKIATTKAHTHRNKLKGNFGEARFYNGNEILQPLSELCHLDYTLDTNVTDGHSNPCEGRQTVRFSDERRSQCMSNRIRGSENDNVGACAPYRRLHVCDRNLEQIDPAKITTTHNLLVDVLLAAKHEGESIIDNYPSDHHNKEGICTALARSFADIGDIIRGKDLYRGNKQEKDKLQDQLKKYFKELHNNLESEAKNYYNDDTKKFFKLREDWWNANRLDIWKAIICTAPGTAQYFRNACGGEHTMTYGQCRCVNGEPPTNFDYIPQYLRWFEEWAEDFCRIKQLKLQNVKNSCRGEDDNKYCSRNGYDCEQTINKIGHRRFGNGCIKCLFECNPYVKWIGNKEKDFEKQKKKCENEIYKNKNQTQSSSISVNDMYYDHFYSELKEKYSSIHEFINLLNAEAKCKNLENEDNESKIDFNDITTTFSGSQYCKPCPECGVEKKSDGSFRVRDKEEQACKHKNPYTPNNGVKPTEINVLSSGEGLEDITEKLKEFCKTSDNNKDFSLYEEWKCYYEHDGNEACILKKEKKSKDKAEEIQKSFFDFFTYWVAHMLKDSEDWKTKLSKCLKNKEQLCINNCNRNCKCYEKWIEKKEEEWEKIKVHYEKQKLPEGAHYVILEGVLELQFIKGITNAYGEQKEVQRIAELLRNKTKEGPDDATQRKTIIDELLDHELEEAHECRENNPEEKNCSKEPHDDLDDEDETHYNPCGKTDGTTVRAKQIAKKFQRDAKTQMKNNTRNDGTGRKGAHNSLVGDISKAYFKNGGQGSDLKGDKICDINTSHSNDSRGNGGGPCIGKDGNQGGDRMKIGTPWSKVGEDKTTYSDVYLPPRRQHMCTSNLEFLETKDTPLDGKFGVDKINHSFLGDVLLVANFEAKNIKELYKNNNDRKDLNDANDKETVCRAMKYSFADIGDIIRGTDMWDKDEGSKKMDVILKKIFGKIKQELPKEIQKKYKNPDGKHTQLRKDWWEANRHQVWRAMKCAIQDGSIEKCNGIPLDDYIPQRLRWMTEWAEWFCKMQKEAYNELKGKCSQCKTKDKKCTNKSDDCNTCTEACTAYNRKINTWKQQWDAISDKYQFLYLQAKTAAANGGPHASSGDVGEKDKPVVNFLFELYKQNGGKISTPSDTHPGPRVKRGAPSGNSNTVYSTAAGYIHQEAHIDDCNKQNVFCEKKKGGNDNNEKYAFHPEPYDHKKACACDGRNPDVKVLEDPCKMVQKLISEQIEKNNIHNCKKTEDAKWKCENTKLGEDEGVCMPPRRQNLCVHYLTKLNDDSKEEDLREAFIKSAAAETFLLRQYYNSKNVEDDKILHRDMIPPEFFRSMFYTFGDYRDICLDTDISEKIADHDVTTAKKKITAVFQKIGSKTTNGKKVLEREGWWKEYGLSIWKGMLCALSYNTETKKMDEGVRTYLMKYIYKNNDIKEYLEEFASRPPFLRWFTEWGEDFCKKQKKELVSLKKKCDSCTLRNNGTSNKTCDDNENCGACKTQCEKYKKWIGTWKKHYSSQKKKFQLYKNSATYNNGLAVKEANSETYKNDPEVTEANSAKHARDYLKTQLENMICTNGNTYKNCDYTCMNTSSSTNSEMPASLDYTPSEYKDKCNCVPDECSGLSVTGSGIPDGSAFGGGLPPGKCKGLEGPQKNMEPPTNDYIYDILKSTIPVGIALALGSITFLFIK</sequence>
<dbReference type="Pfam" id="PF22672">
    <property type="entry name" value="DBL_C"/>
    <property type="match status" value="1"/>
</dbReference>
<dbReference type="InterPro" id="IPR049158">
    <property type="entry name" value="PfEMP1_CIDRalpha1_dom"/>
</dbReference>
<dbReference type="GO" id="GO:0046789">
    <property type="term" value="F:host cell surface receptor binding"/>
    <property type="evidence" value="ECO:0007669"/>
    <property type="project" value="InterPro"/>
</dbReference>
<dbReference type="GO" id="GO:0016020">
    <property type="term" value="C:membrane"/>
    <property type="evidence" value="ECO:0007669"/>
    <property type="project" value="InterPro"/>
</dbReference>
<reference evidence="7 8" key="2">
    <citation type="submission" date="2013-02" db="EMBL/GenBank/DDBJ databases">
        <title>The Genome Sequence of Plasmodium falciparum Vietnam Oak-Knoll (FVO).</title>
        <authorList>
            <consortium name="The Broad Institute Genome Sequencing Platform"/>
            <consortium name="The Broad Institute Genome Sequencing Center for Infectious Disease"/>
            <person name="Neafsey D."/>
            <person name="Cheeseman I."/>
            <person name="Volkman S."/>
            <person name="Adams J."/>
            <person name="Walker B."/>
            <person name="Young S.K."/>
            <person name="Zeng Q."/>
            <person name="Gargeya S."/>
            <person name="Fitzgerald M."/>
            <person name="Haas B."/>
            <person name="Abouelleil A."/>
            <person name="Alvarado L."/>
            <person name="Arachchi H.M."/>
            <person name="Berlin A.M."/>
            <person name="Chapman S.B."/>
            <person name="Dewar J."/>
            <person name="Goldberg J."/>
            <person name="Griggs A."/>
            <person name="Gujja S."/>
            <person name="Hansen M."/>
            <person name="Howarth C."/>
            <person name="Imamovic A."/>
            <person name="Larimer J."/>
            <person name="McCowan C."/>
            <person name="Murphy C."/>
            <person name="Neiman D."/>
            <person name="Pearson M."/>
            <person name="Priest M."/>
            <person name="Roberts A."/>
            <person name="Saif S."/>
            <person name="Shea T."/>
            <person name="Sisk P."/>
            <person name="Sykes S."/>
            <person name="Wortman J."/>
            <person name="Nusbaum C."/>
            <person name="Birren B."/>
        </authorList>
    </citation>
    <scope>NUCLEOTIDE SEQUENCE [LARGE SCALE GENOMIC DNA]</scope>
    <source>
        <strain evidence="8">Vietnam Oak-Knoll (FVO)</strain>
    </source>
</reference>
<feature type="domain" description="Duffy-antigen binding" evidence="3">
    <location>
        <begin position="109"/>
        <end position="292"/>
    </location>
</feature>
<feature type="domain" description="Duffy-antigen binding" evidence="3">
    <location>
        <begin position="1266"/>
        <end position="1460"/>
    </location>
</feature>
<organism evidence="7 8">
    <name type="scientific">Plasmodium falciparum Vietnam Oak-Knoll</name>
    <name type="common">FVO</name>
    <dbReference type="NCBI Taxonomy" id="1036723"/>
    <lineage>
        <taxon>Eukaryota</taxon>
        <taxon>Sar</taxon>
        <taxon>Alveolata</taxon>
        <taxon>Apicomplexa</taxon>
        <taxon>Aconoidasida</taxon>
        <taxon>Haemosporida</taxon>
        <taxon>Plasmodiidae</taxon>
        <taxon>Plasmodium</taxon>
        <taxon>Plasmodium (Laverania)</taxon>
    </lineage>
</organism>
<dbReference type="Gene3D" id="1.20.1310.20">
    <property type="entry name" value="Duffy-antigen binding domain"/>
    <property type="match status" value="3"/>
</dbReference>
<dbReference type="EMBL" id="KI925238">
    <property type="protein sequence ID" value="ETW15150.1"/>
    <property type="molecule type" value="Genomic_DNA"/>
</dbReference>
<name>A0A024UYU0_PLAFA</name>
<evidence type="ECO:0000256" key="1">
    <source>
        <dbReference type="SAM" id="MobiDB-lite"/>
    </source>
</evidence>
<evidence type="ECO:0000313" key="7">
    <source>
        <dbReference type="EMBL" id="ETW15150.1"/>
    </source>
</evidence>
<dbReference type="InterPro" id="IPR054595">
    <property type="entry name" value="DBL_C"/>
</dbReference>
<proteinExistence type="predicted"/>
<dbReference type="Pfam" id="PF05424">
    <property type="entry name" value="Duffy_binding"/>
    <property type="match status" value="3"/>
</dbReference>
<accession>A0A024UYU0</accession>
<feature type="domain" description="Duffy-binding-like" evidence="2">
    <location>
        <begin position="565"/>
        <end position="706"/>
    </location>
</feature>
<dbReference type="FunFam" id="1.20.58.830:FF:000005">
    <property type="entry name" value="Erythrocyte membrane protein 1, PfEMP1"/>
    <property type="match status" value="1"/>
</dbReference>
<dbReference type="InterPro" id="IPR042202">
    <property type="entry name" value="Duffy-ag-bd_sf"/>
</dbReference>
<feature type="domain" description="Plasmodium falciparum erythrocyte membrane protein-1 N-terminal segment" evidence="4">
    <location>
        <begin position="11"/>
        <end position="45"/>
    </location>
</feature>
<dbReference type="Pfam" id="PF15447">
    <property type="entry name" value="NTS"/>
    <property type="match status" value="1"/>
</dbReference>
<feature type="domain" description="Duffy-binding-like" evidence="6">
    <location>
        <begin position="296"/>
        <end position="450"/>
    </location>
</feature>
<gene>
    <name evidence="7" type="ORF">PFFVO_05936</name>
</gene>
<feature type="region of interest" description="Disordered" evidence="1">
    <location>
        <begin position="697"/>
        <end position="769"/>
    </location>
</feature>
<dbReference type="Proteomes" id="UP000030690">
    <property type="component" value="Unassembled WGS sequence"/>
</dbReference>
<dbReference type="Gene3D" id="1.20.58.1930">
    <property type="match status" value="1"/>
</dbReference>
<feature type="region of interest" description="Disordered" evidence="1">
    <location>
        <begin position="800"/>
        <end position="822"/>
    </location>
</feature>
<dbReference type="InterPro" id="IPR029210">
    <property type="entry name" value="PfEMP1_NTS"/>
</dbReference>
<dbReference type="Gene3D" id="1.20.58.830">
    <property type="match status" value="3"/>
</dbReference>